<dbReference type="InParanoid" id="A7T0M6"/>
<dbReference type="SUPFAM" id="SSF50993">
    <property type="entry name" value="Peptidase/esterase 'gauge' domain"/>
    <property type="match status" value="1"/>
</dbReference>
<dbReference type="FunFam" id="2.130.10.120:FF:000001">
    <property type="entry name" value="Prolyl endopeptidase"/>
    <property type="match status" value="1"/>
</dbReference>
<dbReference type="Gene3D" id="2.130.10.120">
    <property type="entry name" value="Prolyl oligopeptidase, N-terminal domain"/>
    <property type="match status" value="1"/>
</dbReference>
<dbReference type="PANTHER" id="PTHR42881">
    <property type="entry name" value="PROLYL ENDOPEPTIDASE"/>
    <property type="match status" value="1"/>
</dbReference>
<dbReference type="GO" id="GO:0004252">
    <property type="term" value="F:serine-type endopeptidase activity"/>
    <property type="evidence" value="ECO:0007669"/>
    <property type="project" value="InterPro"/>
</dbReference>
<feature type="domain" description="Peptidase S9A N-terminal" evidence="1">
    <location>
        <begin position="10"/>
        <end position="416"/>
    </location>
</feature>
<keyword evidence="3" id="KW-1185">Reference proteome</keyword>
<dbReference type="Proteomes" id="UP000001593">
    <property type="component" value="Unassembled WGS sequence"/>
</dbReference>
<accession>A7T0M6</accession>
<dbReference type="AlphaFoldDB" id="A7T0M6"/>
<dbReference type="PhylomeDB" id="A7T0M6"/>
<sequence length="459" mass="52902">MAAAGKICYPKVRRDSQHFDEYHGTKIAEPYIWLEDPDSDETKAFVKAQNDITLPYLAECEVREKFKDRLTELWDYPKYGCPFKRGSRYFYFYNSGLQNQSVLYVQESLDGEAHVFLDPNKIKEDGAAALRGHTFSKDGTLFAYSLSLSGSDWVTIKFMKVEGEEELPDSLERAKFTSMSWTHDNKGLFYNKYPTNNSKADGTETDMNLDQKLYYHMLGTNQGEDVLCCEFPEHPKWHIGGEVSVCGRYLIITPREGCDPVNRLYYCDLQKLPHGITEKLPYVKVVDNFDAEYECKYHETLLKFVFKLHFNFIMCDISVSEQSECRLCFTSVNTDLLVNTGCLDNTDRLVTTDRVLHQSVLHLHALTSGDHLVNLPLDIGSVVGFSGEKEDTEIFYQFTSFLTPGTIYHCDLSDQNRIQPKVFREIKVKDFDASLFETEQVFYESKDGTKIPMFLVHKK</sequence>
<dbReference type="EMBL" id="DS470037">
    <property type="protein sequence ID" value="EDO30493.1"/>
    <property type="molecule type" value="Genomic_DNA"/>
</dbReference>
<dbReference type="STRING" id="45351.A7T0M6"/>
<evidence type="ECO:0000259" key="1">
    <source>
        <dbReference type="Pfam" id="PF02897"/>
    </source>
</evidence>
<evidence type="ECO:0000313" key="3">
    <source>
        <dbReference type="Proteomes" id="UP000001593"/>
    </source>
</evidence>
<dbReference type="InterPro" id="IPR051167">
    <property type="entry name" value="Prolyl_oligopep/macrocyclase"/>
</dbReference>
<dbReference type="GO" id="GO:0005829">
    <property type="term" value="C:cytosol"/>
    <property type="evidence" value="ECO:0000318"/>
    <property type="project" value="GO_Central"/>
</dbReference>
<dbReference type="OMA" id="NIFTIHT"/>
<proteinExistence type="predicted"/>
<reference evidence="2 3" key="1">
    <citation type="journal article" date="2007" name="Science">
        <title>Sea anemone genome reveals ancestral eumetazoan gene repertoire and genomic organization.</title>
        <authorList>
            <person name="Putnam N.H."/>
            <person name="Srivastava M."/>
            <person name="Hellsten U."/>
            <person name="Dirks B."/>
            <person name="Chapman J."/>
            <person name="Salamov A."/>
            <person name="Terry A."/>
            <person name="Shapiro H."/>
            <person name="Lindquist E."/>
            <person name="Kapitonov V.V."/>
            <person name="Jurka J."/>
            <person name="Genikhovich G."/>
            <person name="Grigoriev I.V."/>
            <person name="Lucas S.M."/>
            <person name="Steele R.E."/>
            <person name="Finnerty J.R."/>
            <person name="Technau U."/>
            <person name="Martindale M.Q."/>
            <person name="Rokhsar D.S."/>
        </authorList>
    </citation>
    <scope>NUCLEOTIDE SEQUENCE [LARGE SCALE GENOMIC DNA]</scope>
    <source>
        <strain evidence="3">CH2 X CH6</strain>
    </source>
</reference>
<feature type="non-terminal residue" evidence="2">
    <location>
        <position position="459"/>
    </location>
</feature>
<dbReference type="PANTHER" id="PTHR42881:SF2">
    <property type="entry name" value="PROLYL ENDOPEPTIDASE"/>
    <property type="match status" value="1"/>
</dbReference>
<dbReference type="eggNOG" id="KOG2237">
    <property type="taxonomic scope" value="Eukaryota"/>
</dbReference>
<dbReference type="HOGENOM" id="CLU_011290_7_0_1"/>
<protein>
    <recommendedName>
        <fullName evidence="1">Peptidase S9A N-terminal domain-containing protein</fullName>
    </recommendedName>
</protein>
<dbReference type="GO" id="GO:0070012">
    <property type="term" value="F:oligopeptidase activity"/>
    <property type="evidence" value="ECO:0000318"/>
    <property type="project" value="GO_Central"/>
</dbReference>
<dbReference type="FunFam" id="3.40.50.1820:FF:000275">
    <property type="entry name" value="Prolyl endopeptidase"/>
    <property type="match status" value="1"/>
</dbReference>
<organism evidence="2 3">
    <name type="scientific">Nematostella vectensis</name>
    <name type="common">Starlet sea anemone</name>
    <dbReference type="NCBI Taxonomy" id="45351"/>
    <lineage>
        <taxon>Eukaryota</taxon>
        <taxon>Metazoa</taxon>
        <taxon>Cnidaria</taxon>
        <taxon>Anthozoa</taxon>
        <taxon>Hexacorallia</taxon>
        <taxon>Actiniaria</taxon>
        <taxon>Edwardsiidae</taxon>
        <taxon>Nematostella</taxon>
    </lineage>
</organism>
<dbReference type="InterPro" id="IPR023302">
    <property type="entry name" value="Pept_S9A_N"/>
</dbReference>
<dbReference type="Pfam" id="PF02897">
    <property type="entry name" value="Peptidase_S9_N"/>
    <property type="match status" value="1"/>
</dbReference>
<evidence type="ECO:0000313" key="2">
    <source>
        <dbReference type="EMBL" id="EDO30493.1"/>
    </source>
</evidence>
<gene>
    <name evidence="2" type="ORF">NEMVEDRAFT_v1g140593</name>
</gene>
<name>A7T0M6_NEMVE</name>